<accession>A0ABS7MIF8</accession>
<protein>
    <submittedName>
        <fullName evidence="2">AzlD domain-containing protein</fullName>
    </submittedName>
</protein>
<dbReference type="Proteomes" id="UP000700908">
    <property type="component" value="Unassembled WGS sequence"/>
</dbReference>
<comment type="caution">
    <text evidence="2">The sequence shown here is derived from an EMBL/GenBank/DDBJ whole genome shotgun (WGS) entry which is preliminary data.</text>
</comment>
<evidence type="ECO:0000313" key="3">
    <source>
        <dbReference type="Proteomes" id="UP000700908"/>
    </source>
</evidence>
<feature type="transmembrane region" description="Helical" evidence="1">
    <location>
        <begin position="90"/>
        <end position="109"/>
    </location>
</feature>
<evidence type="ECO:0000313" key="2">
    <source>
        <dbReference type="EMBL" id="MBY4797098.1"/>
    </source>
</evidence>
<keyword evidence="1" id="KW-0812">Transmembrane</keyword>
<feature type="transmembrane region" description="Helical" evidence="1">
    <location>
        <begin position="6"/>
        <end position="28"/>
    </location>
</feature>
<gene>
    <name evidence="2" type="ORF">K6V98_01800</name>
</gene>
<proteinExistence type="predicted"/>
<dbReference type="InterPro" id="IPR008407">
    <property type="entry name" value="Brnchd-chn_aa_trnsp_AzlD"/>
</dbReference>
<keyword evidence="1" id="KW-1133">Transmembrane helix</keyword>
<feature type="transmembrane region" description="Helical" evidence="1">
    <location>
        <begin position="64"/>
        <end position="83"/>
    </location>
</feature>
<dbReference type="PIRSF" id="PIRSF003203">
    <property type="entry name" value="AzlD"/>
    <property type="match status" value="1"/>
</dbReference>
<feature type="transmembrane region" description="Helical" evidence="1">
    <location>
        <begin position="40"/>
        <end position="58"/>
    </location>
</feature>
<dbReference type="EMBL" id="JAIMFO010000004">
    <property type="protein sequence ID" value="MBY4797098.1"/>
    <property type="molecule type" value="Genomic_DNA"/>
</dbReference>
<organism evidence="2 3">
    <name type="scientific">Collinsella ureilytica</name>
    <dbReference type="NCBI Taxonomy" id="2869515"/>
    <lineage>
        <taxon>Bacteria</taxon>
        <taxon>Bacillati</taxon>
        <taxon>Actinomycetota</taxon>
        <taxon>Coriobacteriia</taxon>
        <taxon>Coriobacteriales</taxon>
        <taxon>Coriobacteriaceae</taxon>
        <taxon>Collinsella</taxon>
    </lineage>
</organism>
<keyword evidence="1" id="KW-0472">Membrane</keyword>
<sequence>MSGVEQVLTILIAGAATVSTRVAPFVAFPANRPVPAIIRYLGRVLPGAIFALLILYSLRHVDLLSGSHGIPEAVGVLVAAGLYIARRNMLVAIFGSTLVYLLLVNLVLVA</sequence>
<dbReference type="RefSeq" id="WP_222198820.1">
    <property type="nucleotide sequence ID" value="NZ_JAIMFO010000004.1"/>
</dbReference>
<evidence type="ECO:0000256" key="1">
    <source>
        <dbReference type="SAM" id="Phobius"/>
    </source>
</evidence>
<keyword evidence="3" id="KW-1185">Reference proteome</keyword>
<dbReference type="Pfam" id="PF05437">
    <property type="entry name" value="AzlD"/>
    <property type="match status" value="1"/>
</dbReference>
<name>A0ABS7MIF8_9ACTN</name>
<reference evidence="2 3" key="1">
    <citation type="submission" date="2021-08" db="EMBL/GenBank/DDBJ databases">
        <title>Collinsella faecalis sp. nov. isolated from swine faeces.</title>
        <authorList>
            <person name="Oh B.S."/>
            <person name="Lee J.H."/>
        </authorList>
    </citation>
    <scope>NUCLEOTIDE SEQUENCE [LARGE SCALE GENOMIC DNA]</scope>
    <source>
        <strain evidence="2 3">AGMB00827</strain>
    </source>
</reference>